<reference evidence="1" key="1">
    <citation type="journal article" date="2021" name="Open Biol.">
        <title>Shared evolutionary footprints suggest mitochondrial oxidative damage underlies multiple complex I losses in fungi.</title>
        <authorList>
            <person name="Schikora-Tamarit M.A."/>
            <person name="Marcet-Houben M."/>
            <person name="Nosek J."/>
            <person name="Gabaldon T."/>
        </authorList>
    </citation>
    <scope>NUCLEOTIDE SEQUENCE</scope>
    <source>
        <strain evidence="1">NCAIM Y.01608</strain>
    </source>
</reference>
<reference evidence="1" key="2">
    <citation type="submission" date="2021-01" db="EMBL/GenBank/DDBJ databases">
        <authorList>
            <person name="Schikora-Tamarit M.A."/>
        </authorList>
    </citation>
    <scope>NUCLEOTIDE SEQUENCE</scope>
    <source>
        <strain evidence="1">NCAIM Y.01608</strain>
    </source>
</reference>
<dbReference type="Proteomes" id="UP000788993">
    <property type="component" value="Unassembled WGS sequence"/>
</dbReference>
<keyword evidence="2" id="KW-1185">Reference proteome</keyword>
<comment type="caution">
    <text evidence="1">The sequence shown here is derived from an EMBL/GenBank/DDBJ whole genome shotgun (WGS) entry which is preliminary data.</text>
</comment>
<proteinExistence type="predicted"/>
<name>A0A9P8SYQ7_9ASCO</name>
<dbReference type="EMBL" id="JAEUBD010001540">
    <property type="protein sequence ID" value="KAH3659299.1"/>
    <property type="molecule type" value="Genomic_DNA"/>
</dbReference>
<gene>
    <name evidence="1" type="ORF">OGATHE_006183</name>
</gene>
<evidence type="ECO:0000313" key="2">
    <source>
        <dbReference type="Proteomes" id="UP000788993"/>
    </source>
</evidence>
<dbReference type="AlphaFoldDB" id="A0A9P8SYQ7"/>
<protein>
    <submittedName>
        <fullName evidence="1">Uncharacterized protein</fullName>
    </submittedName>
</protein>
<evidence type="ECO:0000313" key="1">
    <source>
        <dbReference type="EMBL" id="KAH3659299.1"/>
    </source>
</evidence>
<accession>A0A9P8SYQ7</accession>
<organism evidence="1 2">
    <name type="scientific">Ogataea polymorpha</name>
    <dbReference type="NCBI Taxonomy" id="460523"/>
    <lineage>
        <taxon>Eukaryota</taxon>
        <taxon>Fungi</taxon>
        <taxon>Dikarya</taxon>
        <taxon>Ascomycota</taxon>
        <taxon>Saccharomycotina</taxon>
        <taxon>Pichiomycetes</taxon>
        <taxon>Pichiales</taxon>
        <taxon>Pichiaceae</taxon>
        <taxon>Ogataea</taxon>
    </lineage>
</organism>
<sequence length="178" mass="19217">MSSRVNERASLMLGDSPSSLKLDTSCGDEIPLRAKRRVFGPLFGSSSFNFTVVERSTLKSCRFLLFTPMTLAPTATATCISSTLLTSTKGSIPRLLEYAISSLSSSSSSILTISRTVSAPASRASRIWYLLKINSFRKIHGLLATESMAFLATSRSWIFPLNQVGSVKTEIVATPALA</sequence>